<feature type="transmembrane region" description="Helical" evidence="1">
    <location>
        <begin position="35"/>
        <end position="58"/>
    </location>
</feature>
<organism evidence="2">
    <name type="scientific">Arundo donax</name>
    <name type="common">Giant reed</name>
    <name type="synonym">Donax arundinaceus</name>
    <dbReference type="NCBI Taxonomy" id="35708"/>
    <lineage>
        <taxon>Eukaryota</taxon>
        <taxon>Viridiplantae</taxon>
        <taxon>Streptophyta</taxon>
        <taxon>Embryophyta</taxon>
        <taxon>Tracheophyta</taxon>
        <taxon>Spermatophyta</taxon>
        <taxon>Magnoliopsida</taxon>
        <taxon>Liliopsida</taxon>
        <taxon>Poales</taxon>
        <taxon>Poaceae</taxon>
        <taxon>PACMAD clade</taxon>
        <taxon>Arundinoideae</taxon>
        <taxon>Arundineae</taxon>
        <taxon>Arundo</taxon>
    </lineage>
</organism>
<sequence length="60" mass="6603">MAAGIIDPTKVCGPVAFLSFCLNISWLVLQRHPSMLVYLTIGFHLGSIYATTLFVDLISF</sequence>
<reference evidence="2" key="2">
    <citation type="journal article" date="2015" name="Data Brief">
        <title>Shoot transcriptome of the giant reed, Arundo donax.</title>
        <authorList>
            <person name="Barrero R.A."/>
            <person name="Guerrero F.D."/>
            <person name="Moolhuijzen P."/>
            <person name="Goolsby J.A."/>
            <person name="Tidwell J."/>
            <person name="Bellgard S.E."/>
            <person name="Bellgard M.I."/>
        </authorList>
    </citation>
    <scope>NUCLEOTIDE SEQUENCE</scope>
    <source>
        <tissue evidence="2">Shoot tissue taken approximately 20 cm above the soil surface</tissue>
    </source>
</reference>
<keyword evidence="1" id="KW-0472">Membrane</keyword>
<protein>
    <submittedName>
        <fullName evidence="2">RuBisCO large subunit-binding protein subunit beta</fullName>
    </submittedName>
</protein>
<name>A0A0A9DF97_ARUDO</name>
<proteinExistence type="predicted"/>
<dbReference type="EMBL" id="GBRH01215468">
    <property type="protein sequence ID" value="JAD82427.1"/>
    <property type="molecule type" value="Transcribed_RNA"/>
</dbReference>
<accession>A0A0A9DF97</accession>
<reference evidence="2" key="1">
    <citation type="submission" date="2014-09" db="EMBL/GenBank/DDBJ databases">
        <authorList>
            <person name="Magalhaes I.L.F."/>
            <person name="Oliveira U."/>
            <person name="Santos F.R."/>
            <person name="Vidigal T.H.D.A."/>
            <person name="Brescovit A.D."/>
            <person name="Santos A.J."/>
        </authorList>
    </citation>
    <scope>NUCLEOTIDE SEQUENCE</scope>
    <source>
        <tissue evidence="2">Shoot tissue taken approximately 20 cm above the soil surface</tissue>
    </source>
</reference>
<evidence type="ECO:0000256" key="1">
    <source>
        <dbReference type="SAM" id="Phobius"/>
    </source>
</evidence>
<feature type="transmembrane region" description="Helical" evidence="1">
    <location>
        <begin position="12"/>
        <end position="29"/>
    </location>
</feature>
<keyword evidence="1" id="KW-0812">Transmembrane</keyword>
<evidence type="ECO:0000313" key="2">
    <source>
        <dbReference type="EMBL" id="JAD82427.1"/>
    </source>
</evidence>
<keyword evidence="1" id="KW-1133">Transmembrane helix</keyword>
<dbReference type="AlphaFoldDB" id="A0A0A9DF97"/>